<dbReference type="Proteomes" id="UP001499979">
    <property type="component" value="Unassembled WGS sequence"/>
</dbReference>
<evidence type="ECO:0000313" key="3">
    <source>
        <dbReference type="Proteomes" id="UP001499979"/>
    </source>
</evidence>
<proteinExistence type="predicted"/>
<keyword evidence="1" id="KW-0175">Coiled coil</keyword>
<organism evidence="2 3">
    <name type="scientific">Nocardioides aquiterrae</name>
    <dbReference type="NCBI Taxonomy" id="203799"/>
    <lineage>
        <taxon>Bacteria</taxon>
        <taxon>Bacillati</taxon>
        <taxon>Actinomycetota</taxon>
        <taxon>Actinomycetes</taxon>
        <taxon>Propionibacteriales</taxon>
        <taxon>Nocardioidaceae</taxon>
        <taxon>Nocardioides</taxon>
    </lineage>
</organism>
<gene>
    <name evidence="2" type="ORF">GCM10009606_15920</name>
</gene>
<reference evidence="3" key="1">
    <citation type="journal article" date="2019" name="Int. J. Syst. Evol. Microbiol.">
        <title>The Global Catalogue of Microorganisms (GCM) 10K type strain sequencing project: providing services to taxonomists for standard genome sequencing and annotation.</title>
        <authorList>
            <consortium name="The Broad Institute Genomics Platform"/>
            <consortium name="The Broad Institute Genome Sequencing Center for Infectious Disease"/>
            <person name="Wu L."/>
            <person name="Ma J."/>
        </authorList>
    </citation>
    <scope>NUCLEOTIDE SEQUENCE [LARGE SCALE GENOMIC DNA]</scope>
    <source>
        <strain evidence="3">JCM 11813</strain>
    </source>
</reference>
<keyword evidence="3" id="KW-1185">Reference proteome</keyword>
<evidence type="ECO:0000256" key="1">
    <source>
        <dbReference type="SAM" id="Coils"/>
    </source>
</evidence>
<evidence type="ECO:0000313" key="2">
    <source>
        <dbReference type="EMBL" id="GAA1136663.1"/>
    </source>
</evidence>
<name>A0ABP4EVP5_9ACTN</name>
<dbReference type="EMBL" id="BAAAJE010000006">
    <property type="protein sequence ID" value="GAA1136663.1"/>
    <property type="molecule type" value="Genomic_DNA"/>
</dbReference>
<protein>
    <submittedName>
        <fullName evidence="2">Uncharacterized protein</fullName>
    </submittedName>
</protein>
<comment type="caution">
    <text evidence="2">The sequence shown here is derived from an EMBL/GenBank/DDBJ whole genome shotgun (WGS) entry which is preliminary data.</text>
</comment>
<feature type="coiled-coil region" evidence="1">
    <location>
        <begin position="65"/>
        <end position="99"/>
    </location>
</feature>
<accession>A0ABP4EVP5</accession>
<sequence>MTRAGEELRHVAGSAFGWTRAAVGALDAAVVDQLDHLPAPLAAAGHQARELVTALVRMPLPTAEVQALVEQLHAQRRSIQAMEAQLAALDHQLKLLEDSLHPVEVWVGQVQSLRDAVGQTEPA</sequence>
<dbReference type="RefSeq" id="WP_343906959.1">
    <property type="nucleotide sequence ID" value="NZ_BAAAJE010000006.1"/>
</dbReference>